<gene>
    <name evidence="1" type="primary">bglB</name>
    <name evidence="1" type="ORF">SPIL2461_LOCUS12930</name>
</gene>
<proteinExistence type="predicted"/>
<dbReference type="OrthoDB" id="441349at2759"/>
<dbReference type="AlphaFoldDB" id="A0A812T1C4"/>
<accession>A0A812T1C4</accession>
<name>A0A812T1C4_SYMPI</name>
<organism evidence="1 2">
    <name type="scientific">Symbiodinium pilosum</name>
    <name type="common">Dinoflagellate</name>
    <dbReference type="NCBI Taxonomy" id="2952"/>
    <lineage>
        <taxon>Eukaryota</taxon>
        <taxon>Sar</taxon>
        <taxon>Alveolata</taxon>
        <taxon>Dinophyceae</taxon>
        <taxon>Suessiales</taxon>
        <taxon>Symbiodiniaceae</taxon>
        <taxon>Symbiodinium</taxon>
    </lineage>
</organism>
<dbReference type="Proteomes" id="UP000649617">
    <property type="component" value="Unassembled WGS sequence"/>
</dbReference>
<keyword evidence="2" id="KW-1185">Reference proteome</keyword>
<dbReference type="EMBL" id="CAJNIZ010027365">
    <property type="protein sequence ID" value="CAE7499853.1"/>
    <property type="molecule type" value="Genomic_DNA"/>
</dbReference>
<comment type="caution">
    <text evidence="1">The sequence shown here is derived from an EMBL/GenBank/DDBJ whole genome shotgun (WGS) entry which is preliminary data.</text>
</comment>
<evidence type="ECO:0000313" key="1">
    <source>
        <dbReference type="EMBL" id="CAE7499853.1"/>
    </source>
</evidence>
<sequence length="475" mass="52064">MAKLQAGDVQARMSLPSICHYVQRYSGGPEFPLIKFLSNFSSQWGTALLLGEEFCHQLAHQHFMSPTNVFPYIRAACWATQLTTNKHADGVSKLLSKADLQRTASPALAPEVTKAESILADCWKVVQASMQSKANAAKHSTHLHRCFGKLCVRAILYLTRKQKYSREKANGSNLEDILQAFTQEVQGLPSQDQAADAATNSSSNQEVVADLSAASAATVAMMQNSHTYTMPKEHGQKVFEFQKLEDAGAIMVHRPVLAPEEEVHVPLADLRKWRLTKTGMPQLASLEVIQRGRPQFNAICQEGLQRVQIAAALHAAHEQHALDPEDIAFSRQPQGLHTLKAVKKAALHLVPLGSIAKLKGPGETSKKLTINHFGHKWTINAFKQDSMLQGTADAGCLTPFFWCKAATAPDSDNMVWAHNKVNGTQIPILQNASALPAKTLLRYPKEEKDMGQAIAKGKCQTKTEASLAKKKAKTA</sequence>
<reference evidence="1" key="1">
    <citation type="submission" date="2021-02" db="EMBL/GenBank/DDBJ databases">
        <authorList>
            <person name="Dougan E. K."/>
            <person name="Rhodes N."/>
            <person name="Thang M."/>
            <person name="Chan C."/>
        </authorList>
    </citation>
    <scope>NUCLEOTIDE SEQUENCE</scope>
</reference>
<evidence type="ECO:0000313" key="2">
    <source>
        <dbReference type="Proteomes" id="UP000649617"/>
    </source>
</evidence>
<protein>
    <submittedName>
        <fullName evidence="1">BglB protein</fullName>
    </submittedName>
</protein>